<dbReference type="Pfam" id="PF11563">
    <property type="entry name" value="Protoglobin"/>
    <property type="match status" value="1"/>
</dbReference>
<dbReference type="InterPro" id="IPR009050">
    <property type="entry name" value="Globin-like_sf"/>
</dbReference>
<organism evidence="4 5">
    <name type="scientific">Peribacillus psychrosaccharolyticus</name>
    <name type="common">Bacillus psychrosaccharolyticus</name>
    <dbReference type="NCBI Taxonomy" id="1407"/>
    <lineage>
        <taxon>Bacteria</taxon>
        <taxon>Bacillati</taxon>
        <taxon>Bacillota</taxon>
        <taxon>Bacilli</taxon>
        <taxon>Bacillales</taxon>
        <taxon>Bacillaceae</taxon>
        <taxon>Peribacillus</taxon>
    </lineage>
</organism>
<protein>
    <submittedName>
        <fullName evidence="4">Globin-coupled sensor protein</fullName>
    </submittedName>
</protein>
<dbReference type="CDD" id="cd01068">
    <property type="entry name" value="globin_sensor"/>
    <property type="match status" value="1"/>
</dbReference>
<evidence type="ECO:0000313" key="4">
    <source>
        <dbReference type="EMBL" id="QQT01318.1"/>
    </source>
</evidence>
<dbReference type="GO" id="GO:0016020">
    <property type="term" value="C:membrane"/>
    <property type="evidence" value="ECO:0007669"/>
    <property type="project" value="InterPro"/>
</dbReference>
<dbReference type="GO" id="GO:0007165">
    <property type="term" value="P:signal transduction"/>
    <property type="evidence" value="ECO:0007669"/>
    <property type="project" value="UniProtKB-KW"/>
</dbReference>
<reference evidence="4 5" key="1">
    <citation type="submission" date="2021-01" db="EMBL/GenBank/DDBJ databases">
        <title>FDA dAtabase for Regulatory Grade micrObial Sequences (FDA-ARGOS): Supporting development and validation of Infectious Disease Dx tests.</title>
        <authorList>
            <person name="Nelson B."/>
            <person name="Plummer A."/>
            <person name="Tallon L."/>
            <person name="Sadzewicz L."/>
            <person name="Zhao X."/>
            <person name="Boylan J."/>
            <person name="Ott S."/>
            <person name="Bowen H."/>
            <person name="Vavikolanu K."/>
            <person name="Mehta A."/>
            <person name="Aluvathingal J."/>
            <person name="Nadendla S."/>
            <person name="Myers T."/>
            <person name="Yan Y."/>
            <person name="Sichtig H."/>
        </authorList>
    </citation>
    <scope>NUCLEOTIDE SEQUENCE [LARGE SCALE GENOMIC DNA]</scope>
    <source>
        <strain evidence="4 5">FDAARGOS_1161</strain>
    </source>
</reference>
<dbReference type="PROSITE" id="PS50111">
    <property type="entry name" value="CHEMOTAXIS_TRANSDUC_2"/>
    <property type="match status" value="1"/>
</dbReference>
<sequence length="432" mass="48566">MLGLLKKRSDNTHWLVQENKTDISISVTDPAILQKMKMIRLSESDLHVIKCLQPVVEEHIEQLVDDFYSTIIEVPSLKHMIETYSMLDKLRSTLKIHVIELFSGHIDEKFLEIRNRVAKAHYKIGLQPAWYMGAFQNLQNSLLTIICKKTENNEELQKLLAAVTKIFSLEQQIVLEAYERQNAEMMHKTYTQGRQAIQSEITVVSHDLVSLAEKTIASVETLVNSSIEVKNQMAASIEQSETVQAKSVEGQEKLNELLTKIYLINNDTQAMTDRTLQLVTSTQRIKEIVRIVEEIAEKTNMLAINAAIEAARAGEHGRGFAVVSQEVRKLSEQTKDSVSEIRTLITASDVNTEKVMESLNHVKSAVESGVMTSKETKQVFTHIAESIIESARTLFTIDRKMNELVYVIEEIGEATASVSASAEQLNGIAIKG</sequence>
<accession>A0A974S1B7</accession>
<dbReference type="GO" id="GO:0020037">
    <property type="term" value="F:heme binding"/>
    <property type="evidence" value="ECO:0007669"/>
    <property type="project" value="InterPro"/>
</dbReference>
<dbReference type="SUPFAM" id="SSF58104">
    <property type="entry name" value="Methyl-accepting chemotaxis protein (MCP) signaling domain"/>
    <property type="match status" value="1"/>
</dbReference>
<dbReference type="KEGG" id="ppsr:I6J18_05435"/>
<dbReference type="AlphaFoldDB" id="A0A974S1B7"/>
<dbReference type="SMART" id="SM00283">
    <property type="entry name" value="MA"/>
    <property type="match status" value="1"/>
</dbReference>
<dbReference type="Pfam" id="PF00015">
    <property type="entry name" value="MCPsignal"/>
    <property type="match status" value="1"/>
</dbReference>
<dbReference type="Gene3D" id="1.10.490.10">
    <property type="entry name" value="Globins"/>
    <property type="match status" value="1"/>
</dbReference>
<dbReference type="InterPro" id="IPR004089">
    <property type="entry name" value="MCPsignal_dom"/>
</dbReference>
<dbReference type="InterPro" id="IPR012292">
    <property type="entry name" value="Globin/Proto"/>
</dbReference>
<name>A0A974S1B7_PERPY</name>
<evidence type="ECO:0000256" key="2">
    <source>
        <dbReference type="PROSITE-ProRule" id="PRU00284"/>
    </source>
</evidence>
<dbReference type="SUPFAM" id="SSF46458">
    <property type="entry name" value="Globin-like"/>
    <property type="match status" value="1"/>
</dbReference>
<dbReference type="RefSeq" id="WP_040373893.1">
    <property type="nucleotide sequence ID" value="NZ_CP068053.1"/>
</dbReference>
<feature type="domain" description="Methyl-accepting transducer" evidence="3">
    <location>
        <begin position="213"/>
        <end position="419"/>
    </location>
</feature>
<evidence type="ECO:0000256" key="1">
    <source>
        <dbReference type="ARBA" id="ARBA00023224"/>
    </source>
</evidence>
<dbReference type="InterPro" id="IPR039379">
    <property type="entry name" value="Protoglobin_sensor_dom"/>
</dbReference>
<keyword evidence="5" id="KW-1185">Reference proteome</keyword>
<dbReference type="Gene3D" id="1.10.287.950">
    <property type="entry name" value="Methyl-accepting chemotaxis protein"/>
    <property type="match status" value="1"/>
</dbReference>
<keyword evidence="1 2" id="KW-0807">Transducer</keyword>
<dbReference type="PANTHER" id="PTHR32089:SF118">
    <property type="entry name" value="HEME-BASED AEROTACTIC TRANSDUCER HEMAT"/>
    <property type="match status" value="1"/>
</dbReference>
<gene>
    <name evidence="4" type="ORF">I6J18_05435</name>
</gene>
<dbReference type="PANTHER" id="PTHR32089">
    <property type="entry name" value="METHYL-ACCEPTING CHEMOTAXIS PROTEIN MCPB"/>
    <property type="match status" value="1"/>
</dbReference>
<dbReference type="GO" id="GO:0019825">
    <property type="term" value="F:oxygen binding"/>
    <property type="evidence" value="ECO:0007669"/>
    <property type="project" value="InterPro"/>
</dbReference>
<dbReference type="InterPro" id="IPR044398">
    <property type="entry name" value="Globin-sensor_dom"/>
</dbReference>
<proteinExistence type="predicted"/>
<evidence type="ECO:0000313" key="5">
    <source>
        <dbReference type="Proteomes" id="UP000595254"/>
    </source>
</evidence>
<evidence type="ECO:0000259" key="3">
    <source>
        <dbReference type="PROSITE" id="PS50111"/>
    </source>
</evidence>
<dbReference type="EMBL" id="CP068053">
    <property type="protein sequence ID" value="QQT01318.1"/>
    <property type="molecule type" value="Genomic_DNA"/>
</dbReference>
<dbReference type="Proteomes" id="UP000595254">
    <property type="component" value="Chromosome"/>
</dbReference>